<keyword evidence="4" id="KW-1185">Reference proteome</keyword>
<dbReference type="AlphaFoldDB" id="A0A6L2PSH4"/>
<comment type="caution">
    <text evidence="3">The sequence shown here is derived from an EMBL/GenBank/DDBJ whole genome shotgun (WGS) entry which is preliminary data.</text>
</comment>
<dbReference type="GO" id="GO:0016020">
    <property type="term" value="C:membrane"/>
    <property type="evidence" value="ECO:0007669"/>
    <property type="project" value="TreeGrafter"/>
</dbReference>
<evidence type="ECO:0000313" key="3">
    <source>
        <dbReference type="EMBL" id="GFG34590.1"/>
    </source>
</evidence>
<sequence>MKRVSTIALLVCFLASTWANPIEANKEELVETPNTVAPTAVTEDPELPASLATQEKVPEEETVTEKGAEQDNLKTQEAEGVTGRKERVLASRNQANEIGGGNHQLISDSEDALLQKLNNKCSQSDVSACVMLKLLTYMNRLLKKSNIEVFEGLHITQTASQEQVTEDSQPVENPRSTGSEDEETQTSQLMANKLWTFVRTRSLRWSVLPDADVVMSTSPDKGGAVNFGMSLRTGKAVEKGEYKAFHNLKFLNT</sequence>
<dbReference type="InParanoid" id="A0A6L2PSH4"/>
<dbReference type="PANTHER" id="PTHR21879">
    <property type="entry name" value="FI03362P-RELATED-RELATED"/>
    <property type="match status" value="1"/>
</dbReference>
<dbReference type="EMBL" id="BLKM01011838">
    <property type="protein sequence ID" value="GFG34590.1"/>
    <property type="molecule type" value="Genomic_DNA"/>
</dbReference>
<dbReference type="Pfam" id="PF07898">
    <property type="entry name" value="DUF1676"/>
    <property type="match status" value="1"/>
</dbReference>
<keyword evidence="2" id="KW-0732">Signal</keyword>
<accession>A0A6L2PSH4</accession>
<name>A0A6L2PSH4_COPFO</name>
<feature type="region of interest" description="Disordered" evidence="1">
    <location>
        <begin position="38"/>
        <end position="71"/>
    </location>
</feature>
<evidence type="ECO:0000256" key="1">
    <source>
        <dbReference type="SAM" id="MobiDB-lite"/>
    </source>
</evidence>
<evidence type="ECO:0000256" key="2">
    <source>
        <dbReference type="SAM" id="SignalP"/>
    </source>
</evidence>
<dbReference type="OrthoDB" id="6630571at2759"/>
<reference evidence="4" key="1">
    <citation type="submission" date="2020-01" db="EMBL/GenBank/DDBJ databases">
        <title>Draft genome sequence of the Termite Coptotermes fromosanus.</title>
        <authorList>
            <person name="Itakura S."/>
            <person name="Yosikawa Y."/>
            <person name="Umezawa K."/>
        </authorList>
    </citation>
    <scope>NUCLEOTIDE SEQUENCE [LARGE SCALE GENOMIC DNA]</scope>
</reference>
<feature type="chain" id="PRO_5026669754" evidence="2">
    <location>
        <begin position="20"/>
        <end position="253"/>
    </location>
</feature>
<feature type="region of interest" description="Disordered" evidence="1">
    <location>
        <begin position="159"/>
        <end position="186"/>
    </location>
</feature>
<protein>
    <submittedName>
        <fullName evidence="3">Uncharacterized protein</fullName>
    </submittedName>
</protein>
<feature type="compositionally biased region" description="Basic and acidic residues" evidence="1">
    <location>
        <begin position="56"/>
        <end position="71"/>
    </location>
</feature>
<feature type="compositionally biased region" description="Polar residues" evidence="1">
    <location>
        <begin position="159"/>
        <end position="177"/>
    </location>
</feature>
<evidence type="ECO:0000313" key="4">
    <source>
        <dbReference type="Proteomes" id="UP000502823"/>
    </source>
</evidence>
<dbReference type="PANTHER" id="PTHR21879:SF3">
    <property type="entry name" value="FI03378P"/>
    <property type="match status" value="1"/>
</dbReference>
<proteinExistence type="predicted"/>
<organism evidence="3 4">
    <name type="scientific">Coptotermes formosanus</name>
    <name type="common">Formosan subterranean termite</name>
    <dbReference type="NCBI Taxonomy" id="36987"/>
    <lineage>
        <taxon>Eukaryota</taxon>
        <taxon>Metazoa</taxon>
        <taxon>Ecdysozoa</taxon>
        <taxon>Arthropoda</taxon>
        <taxon>Hexapoda</taxon>
        <taxon>Insecta</taxon>
        <taxon>Pterygota</taxon>
        <taxon>Neoptera</taxon>
        <taxon>Polyneoptera</taxon>
        <taxon>Dictyoptera</taxon>
        <taxon>Blattodea</taxon>
        <taxon>Blattoidea</taxon>
        <taxon>Termitoidae</taxon>
        <taxon>Rhinotermitidae</taxon>
        <taxon>Coptotermes</taxon>
    </lineage>
</organism>
<feature type="signal peptide" evidence="2">
    <location>
        <begin position="1"/>
        <end position="19"/>
    </location>
</feature>
<gene>
    <name evidence="3" type="ORF">Cfor_07303</name>
</gene>
<dbReference type="Proteomes" id="UP000502823">
    <property type="component" value="Unassembled WGS sequence"/>
</dbReference>
<dbReference type="InterPro" id="IPR012464">
    <property type="entry name" value="DUF1676"/>
</dbReference>